<sequence length="293" mass="31240">MTLLSPAQADEGPRNPFLGLAAQALRNPSVLIGGFIVAAIVIMATAAPLLGTVDPVRINPSIRLKPPSDLFWFGTDLFGRDIYSRVVYGARSSLMVGVSVAACAIVFGVAIGLVTGYFRRLDVVVMRVMDGLMAIPTFLLAIALVSLTRASVGTVVAALTIPEIPRVVRLVRSVVLTVREESYVEAAISVGTPTPLILLRHILPSTIAPLLVLGTYVCAQAILVEAALSFLGTGLPPEIPSWGNMISEGRTFFQVMPRLVFLPSLFLALTVLGINLLGDGLRDTLDPRIAKRM</sequence>
<dbReference type="PANTHER" id="PTHR43386:SF6">
    <property type="entry name" value="ABC TRANSPORTER PERMEASE PROTEIN"/>
    <property type="match status" value="1"/>
</dbReference>
<organism evidence="9">
    <name type="scientific">Bosea sp. NBC_00436</name>
    <dbReference type="NCBI Taxonomy" id="2969620"/>
    <lineage>
        <taxon>Bacteria</taxon>
        <taxon>Pseudomonadati</taxon>
        <taxon>Pseudomonadota</taxon>
        <taxon>Alphaproteobacteria</taxon>
        <taxon>Hyphomicrobiales</taxon>
        <taxon>Boseaceae</taxon>
        <taxon>Bosea</taxon>
    </lineage>
</organism>
<dbReference type="PANTHER" id="PTHR43386">
    <property type="entry name" value="OLIGOPEPTIDE TRANSPORT SYSTEM PERMEASE PROTEIN APPC"/>
    <property type="match status" value="1"/>
</dbReference>
<feature type="transmembrane region" description="Helical" evidence="7">
    <location>
        <begin position="138"/>
        <end position="161"/>
    </location>
</feature>
<evidence type="ECO:0000256" key="1">
    <source>
        <dbReference type="ARBA" id="ARBA00004651"/>
    </source>
</evidence>
<evidence type="ECO:0000256" key="5">
    <source>
        <dbReference type="ARBA" id="ARBA00022989"/>
    </source>
</evidence>
<feature type="transmembrane region" description="Helical" evidence="7">
    <location>
        <begin position="30"/>
        <end position="53"/>
    </location>
</feature>
<feature type="transmembrane region" description="Helical" evidence="7">
    <location>
        <begin position="255"/>
        <end position="278"/>
    </location>
</feature>
<dbReference type="GO" id="GO:0005886">
    <property type="term" value="C:plasma membrane"/>
    <property type="evidence" value="ECO:0007669"/>
    <property type="project" value="UniProtKB-SubCell"/>
</dbReference>
<dbReference type="PROSITE" id="PS50928">
    <property type="entry name" value="ABC_TM1"/>
    <property type="match status" value="1"/>
</dbReference>
<feature type="transmembrane region" description="Helical" evidence="7">
    <location>
        <begin position="210"/>
        <end position="235"/>
    </location>
</feature>
<dbReference type="Pfam" id="PF12911">
    <property type="entry name" value="OppC_N"/>
    <property type="match status" value="1"/>
</dbReference>
<dbReference type="InterPro" id="IPR000515">
    <property type="entry name" value="MetI-like"/>
</dbReference>
<dbReference type="Pfam" id="PF00528">
    <property type="entry name" value="BPD_transp_1"/>
    <property type="match status" value="1"/>
</dbReference>
<dbReference type="InterPro" id="IPR025966">
    <property type="entry name" value="OppC_N"/>
</dbReference>
<dbReference type="EMBL" id="CP102774">
    <property type="protein sequence ID" value="UZF84884.1"/>
    <property type="molecule type" value="Genomic_DNA"/>
</dbReference>
<evidence type="ECO:0000256" key="6">
    <source>
        <dbReference type="ARBA" id="ARBA00023136"/>
    </source>
</evidence>
<evidence type="ECO:0000259" key="8">
    <source>
        <dbReference type="PROSITE" id="PS50928"/>
    </source>
</evidence>
<keyword evidence="5 7" id="KW-1133">Transmembrane helix</keyword>
<comment type="similarity">
    <text evidence="7">Belongs to the binding-protein-dependent transport system permease family.</text>
</comment>
<dbReference type="GO" id="GO:0055085">
    <property type="term" value="P:transmembrane transport"/>
    <property type="evidence" value="ECO:0007669"/>
    <property type="project" value="InterPro"/>
</dbReference>
<feature type="transmembrane region" description="Helical" evidence="7">
    <location>
        <begin position="94"/>
        <end position="118"/>
    </location>
</feature>
<dbReference type="Gene3D" id="1.10.3720.10">
    <property type="entry name" value="MetI-like"/>
    <property type="match status" value="1"/>
</dbReference>
<keyword evidence="4 7" id="KW-0812">Transmembrane</keyword>
<comment type="subcellular location">
    <subcellularLocation>
        <location evidence="1 7">Cell membrane</location>
        <topology evidence="1 7">Multi-pass membrane protein</topology>
    </subcellularLocation>
</comment>
<proteinExistence type="inferred from homology"/>
<keyword evidence="3" id="KW-1003">Cell membrane</keyword>
<dbReference type="AlphaFoldDB" id="A0A9E8CM41"/>
<dbReference type="CDD" id="cd06261">
    <property type="entry name" value="TM_PBP2"/>
    <property type="match status" value="1"/>
</dbReference>
<dbReference type="SUPFAM" id="SSF161098">
    <property type="entry name" value="MetI-like"/>
    <property type="match status" value="1"/>
</dbReference>
<keyword evidence="2 7" id="KW-0813">Transport</keyword>
<evidence type="ECO:0000256" key="4">
    <source>
        <dbReference type="ARBA" id="ARBA00022692"/>
    </source>
</evidence>
<evidence type="ECO:0000256" key="3">
    <source>
        <dbReference type="ARBA" id="ARBA00022475"/>
    </source>
</evidence>
<evidence type="ECO:0000313" key="9">
    <source>
        <dbReference type="EMBL" id="UZF84884.1"/>
    </source>
</evidence>
<name>A0A9E8CM41_9HYPH</name>
<feature type="domain" description="ABC transmembrane type-1" evidence="8">
    <location>
        <begin position="94"/>
        <end position="278"/>
    </location>
</feature>
<accession>A0A9E8CM41</accession>
<evidence type="ECO:0000256" key="7">
    <source>
        <dbReference type="RuleBase" id="RU363032"/>
    </source>
</evidence>
<reference evidence="9" key="1">
    <citation type="submission" date="2022-08" db="EMBL/GenBank/DDBJ databases">
        <title>Complete Genome Sequences of 2 Bosea sp. soil isolates.</title>
        <authorList>
            <person name="Alvarez Arevalo M."/>
            <person name="Sterndorff E.B."/>
            <person name="Faurdal D."/>
            <person name="Joergensen T.S."/>
            <person name="Weber T."/>
        </authorList>
    </citation>
    <scope>NUCLEOTIDE SEQUENCE</scope>
    <source>
        <strain evidence="9">NBC_00436</strain>
    </source>
</reference>
<keyword evidence="6 7" id="KW-0472">Membrane</keyword>
<gene>
    <name evidence="9" type="ORF">NWE54_13660</name>
</gene>
<dbReference type="InterPro" id="IPR035906">
    <property type="entry name" value="MetI-like_sf"/>
</dbReference>
<dbReference type="InterPro" id="IPR050366">
    <property type="entry name" value="BP-dependent_transpt_permease"/>
</dbReference>
<protein>
    <submittedName>
        <fullName evidence="9">ABC transporter permease</fullName>
    </submittedName>
</protein>
<evidence type="ECO:0000256" key="2">
    <source>
        <dbReference type="ARBA" id="ARBA00022448"/>
    </source>
</evidence>